<gene>
    <name evidence="1" type="ORF">I302_06615</name>
    <name evidence="2" type="ORF">I302_107646</name>
</gene>
<evidence type="ECO:0000313" key="3">
    <source>
        <dbReference type="Proteomes" id="UP000092730"/>
    </source>
</evidence>
<evidence type="ECO:0000313" key="2">
    <source>
        <dbReference type="EMBL" id="WVW85608.1"/>
    </source>
</evidence>
<dbReference type="AlphaFoldDB" id="A0A1B9FXZ4"/>
<evidence type="ECO:0000313" key="1">
    <source>
        <dbReference type="EMBL" id="OCF23632.1"/>
    </source>
</evidence>
<dbReference type="VEuPathDB" id="FungiDB:I302_06615"/>
<reference evidence="2" key="2">
    <citation type="submission" date="2013-07" db="EMBL/GenBank/DDBJ databases">
        <authorList>
            <consortium name="The Broad Institute Genome Sequencing Platform"/>
            <person name="Cuomo C."/>
            <person name="Litvintseva A."/>
            <person name="Chen Y."/>
            <person name="Heitman J."/>
            <person name="Sun S."/>
            <person name="Springer D."/>
            <person name="Dromer F."/>
            <person name="Young S.K."/>
            <person name="Zeng Q."/>
            <person name="Gargeya S."/>
            <person name="Fitzgerald M."/>
            <person name="Abouelleil A."/>
            <person name="Alvarado L."/>
            <person name="Berlin A.M."/>
            <person name="Chapman S.B."/>
            <person name="Dewar J."/>
            <person name="Goldberg J."/>
            <person name="Griggs A."/>
            <person name="Gujja S."/>
            <person name="Hansen M."/>
            <person name="Howarth C."/>
            <person name="Imamovic A."/>
            <person name="Larimer J."/>
            <person name="McCowan C."/>
            <person name="Murphy C."/>
            <person name="Pearson M."/>
            <person name="Priest M."/>
            <person name="Roberts A."/>
            <person name="Saif S."/>
            <person name="Shea T."/>
            <person name="Sykes S."/>
            <person name="Wortman J."/>
            <person name="Nusbaum C."/>
            <person name="Birren B."/>
        </authorList>
    </citation>
    <scope>NUCLEOTIDE SEQUENCE</scope>
    <source>
        <strain evidence="2">CBS 10118</strain>
    </source>
</reference>
<protein>
    <submittedName>
        <fullName evidence="1">Uncharacterized protein</fullName>
    </submittedName>
</protein>
<keyword evidence="3" id="KW-1185">Reference proteome</keyword>
<accession>A0A1B9FXZ4</accession>
<dbReference type="KEGG" id="kbi:30211014"/>
<proteinExistence type="predicted"/>
<sequence length="269" mass="30400">MEVWSHKCYNDVGVHLDRISAKAAMGFSEKDFIQGLQDVVDKSTKDYSKADQSGHVTESNCQAMILRPDQYDELESNLTRMEEYAESKQGTDGCFCLIHQKVPVADFSKSNRGFWQDLWGINDETNIKTKFVRVPDGSAICRNVYSPSDSYNPDRLREFQKKHQSKFANDKRYSDLAMTATLAEENGYNLGIFELSRETAKMLDFLEYLDTSHESTGPQSSSISGTCNISQEGSIEAINPMDQAITETVNFEPLEPTIQRLNSHDCSLI</sequence>
<dbReference type="RefSeq" id="XP_019044702.1">
    <property type="nucleotide sequence ID" value="XM_019193225.1"/>
</dbReference>
<reference evidence="2" key="4">
    <citation type="submission" date="2024-02" db="EMBL/GenBank/DDBJ databases">
        <title>Comparative genomics of Cryptococcus and Kwoniella reveals pathogenesis evolution and contrasting modes of karyotype evolution via chromosome fusion or intercentromeric recombination.</title>
        <authorList>
            <person name="Coelho M.A."/>
            <person name="David-Palma M."/>
            <person name="Shea T."/>
            <person name="Bowers K."/>
            <person name="McGinley-Smith S."/>
            <person name="Mohammad A.W."/>
            <person name="Gnirke A."/>
            <person name="Yurkov A.M."/>
            <person name="Nowrousian M."/>
            <person name="Sun S."/>
            <person name="Cuomo C.A."/>
            <person name="Heitman J."/>
        </authorList>
    </citation>
    <scope>NUCLEOTIDE SEQUENCE</scope>
    <source>
        <strain evidence="2">CBS 10118</strain>
    </source>
</reference>
<dbReference type="EMBL" id="CP144546">
    <property type="protein sequence ID" value="WVW85608.1"/>
    <property type="molecule type" value="Genomic_DNA"/>
</dbReference>
<dbReference type="Proteomes" id="UP000092730">
    <property type="component" value="Chromosome 6"/>
</dbReference>
<dbReference type="GeneID" id="30211014"/>
<dbReference type="EMBL" id="KI894023">
    <property type="protein sequence ID" value="OCF23632.1"/>
    <property type="molecule type" value="Genomic_DNA"/>
</dbReference>
<organism evidence="1">
    <name type="scientific">Kwoniella bestiolae CBS 10118</name>
    <dbReference type="NCBI Taxonomy" id="1296100"/>
    <lineage>
        <taxon>Eukaryota</taxon>
        <taxon>Fungi</taxon>
        <taxon>Dikarya</taxon>
        <taxon>Basidiomycota</taxon>
        <taxon>Agaricomycotina</taxon>
        <taxon>Tremellomycetes</taxon>
        <taxon>Tremellales</taxon>
        <taxon>Cryptococcaceae</taxon>
        <taxon>Kwoniella</taxon>
    </lineage>
</organism>
<reference evidence="1" key="3">
    <citation type="submission" date="2014-01" db="EMBL/GenBank/DDBJ databases">
        <title>Evolution of pathogenesis and genome organization in the Tremellales.</title>
        <authorList>
            <person name="Cuomo C."/>
            <person name="Litvintseva A."/>
            <person name="Heitman J."/>
            <person name="Chen Y."/>
            <person name="Sun S."/>
            <person name="Springer D."/>
            <person name="Dromer F."/>
            <person name="Young S."/>
            <person name="Zeng Q."/>
            <person name="Chapman S."/>
            <person name="Gujja S."/>
            <person name="Saif S."/>
            <person name="Birren B."/>
        </authorList>
    </citation>
    <scope>NUCLEOTIDE SEQUENCE</scope>
    <source>
        <strain evidence="1">CBS 10118</strain>
    </source>
</reference>
<reference evidence="1" key="1">
    <citation type="submission" date="2013-07" db="EMBL/GenBank/DDBJ databases">
        <title>The Genome Sequence of Cryptococcus bestiolae CBS10118.</title>
        <authorList>
            <consortium name="The Broad Institute Genome Sequencing Platform"/>
            <person name="Cuomo C."/>
            <person name="Litvintseva A."/>
            <person name="Chen Y."/>
            <person name="Heitman J."/>
            <person name="Sun S."/>
            <person name="Springer D."/>
            <person name="Dromer F."/>
            <person name="Young S.K."/>
            <person name="Zeng Q."/>
            <person name="Gargeya S."/>
            <person name="Fitzgerald M."/>
            <person name="Abouelleil A."/>
            <person name="Alvarado L."/>
            <person name="Berlin A.M."/>
            <person name="Chapman S.B."/>
            <person name="Dewar J."/>
            <person name="Goldberg J."/>
            <person name="Griggs A."/>
            <person name="Gujja S."/>
            <person name="Hansen M."/>
            <person name="Howarth C."/>
            <person name="Imamovic A."/>
            <person name="Larimer J."/>
            <person name="McCowan C."/>
            <person name="Murphy C."/>
            <person name="Pearson M."/>
            <person name="Priest M."/>
            <person name="Roberts A."/>
            <person name="Saif S."/>
            <person name="Shea T."/>
            <person name="Sykes S."/>
            <person name="Wortman J."/>
            <person name="Nusbaum C."/>
            <person name="Birren B."/>
        </authorList>
    </citation>
    <scope>NUCLEOTIDE SEQUENCE [LARGE SCALE GENOMIC DNA]</scope>
    <source>
        <strain evidence="1">CBS 10118</strain>
    </source>
</reference>
<name>A0A1B9FXZ4_9TREE</name>